<feature type="domain" description="Small ribosomal subunit protein uS10" evidence="19">
    <location>
        <begin position="369"/>
        <end position="466"/>
    </location>
</feature>
<comment type="subcellular location">
    <subcellularLocation>
        <location evidence="1">Mitochondrion matrix</location>
    </subcellularLocation>
</comment>
<evidence type="ECO:0000256" key="6">
    <source>
        <dbReference type="ARBA" id="ARBA00022741"/>
    </source>
</evidence>
<proteinExistence type="inferred from homology"/>
<evidence type="ECO:0000256" key="5">
    <source>
        <dbReference type="ARBA" id="ARBA00022598"/>
    </source>
</evidence>
<keyword evidence="9" id="KW-0689">Ribosomal protein</keyword>
<evidence type="ECO:0000256" key="9">
    <source>
        <dbReference type="ARBA" id="ARBA00022980"/>
    </source>
</evidence>
<dbReference type="SMR" id="A0A194VM69"/>
<dbReference type="SUPFAM" id="SSF54999">
    <property type="entry name" value="Ribosomal protein S10"/>
    <property type="match status" value="1"/>
</dbReference>
<dbReference type="PANTHER" id="PTHR43766">
    <property type="entry name" value="TRYPTOPHAN--TRNA LIGASE, MITOCHONDRIAL"/>
    <property type="match status" value="1"/>
</dbReference>
<evidence type="ECO:0000256" key="17">
    <source>
        <dbReference type="SAM" id="Coils"/>
    </source>
</evidence>
<dbReference type="FunFam" id="3.40.50.620:FF:000082">
    <property type="entry name" value="MSW1p Mitochondrial tryptophanyl-tRNA synthetase"/>
    <property type="match status" value="1"/>
</dbReference>
<evidence type="ECO:0000256" key="3">
    <source>
        <dbReference type="ARBA" id="ARBA00007102"/>
    </source>
</evidence>
<dbReference type="InterPro" id="IPR036838">
    <property type="entry name" value="Ribosomal_uS10_dom_sf"/>
</dbReference>
<keyword evidence="11" id="KW-0687">Ribonucleoprotein</keyword>
<dbReference type="EC" id="6.1.1.2" evidence="4"/>
<dbReference type="PROSITE" id="PS00178">
    <property type="entry name" value="AA_TRNA_LIGASE_I"/>
    <property type="match status" value="1"/>
</dbReference>
<evidence type="ECO:0000313" key="21">
    <source>
        <dbReference type="Proteomes" id="UP000078559"/>
    </source>
</evidence>
<dbReference type="Gene3D" id="3.30.70.600">
    <property type="entry name" value="Ribosomal protein S10 domain"/>
    <property type="match status" value="1"/>
</dbReference>
<name>A0A194VM69_CYTMA</name>
<reference evidence="20" key="1">
    <citation type="submission" date="2014-12" db="EMBL/GenBank/DDBJ databases">
        <title>Genome Sequence of Valsa Canker Pathogens Uncovers a Specific Adaption of Colonization on Woody Bark.</title>
        <authorList>
            <person name="Yin Z."/>
            <person name="Liu H."/>
            <person name="Gao X."/>
            <person name="Li Z."/>
            <person name="Song N."/>
            <person name="Ke X."/>
            <person name="Dai Q."/>
            <person name="Wu Y."/>
            <person name="Sun Y."/>
            <person name="Xu J.-R."/>
            <person name="Kang Z.K."/>
            <person name="Wang L."/>
            <person name="Huang L."/>
        </authorList>
    </citation>
    <scope>NUCLEOTIDE SEQUENCE [LARGE SCALE GENOMIC DNA]</scope>
    <source>
        <strain evidence="20">03-8</strain>
    </source>
</reference>
<dbReference type="OrthoDB" id="15808at2759"/>
<evidence type="ECO:0000256" key="2">
    <source>
        <dbReference type="ARBA" id="ARBA00005594"/>
    </source>
</evidence>
<dbReference type="GO" id="GO:0005840">
    <property type="term" value="C:ribosome"/>
    <property type="evidence" value="ECO:0007669"/>
    <property type="project" value="UniProtKB-KW"/>
</dbReference>
<dbReference type="GO" id="GO:0005759">
    <property type="term" value="C:mitochondrial matrix"/>
    <property type="evidence" value="ECO:0007669"/>
    <property type="project" value="UniProtKB-SubCell"/>
</dbReference>
<evidence type="ECO:0000256" key="12">
    <source>
        <dbReference type="ARBA" id="ARBA00030268"/>
    </source>
</evidence>
<evidence type="ECO:0000256" key="10">
    <source>
        <dbReference type="ARBA" id="ARBA00023146"/>
    </source>
</evidence>
<evidence type="ECO:0000256" key="7">
    <source>
        <dbReference type="ARBA" id="ARBA00022840"/>
    </source>
</evidence>
<evidence type="ECO:0000256" key="11">
    <source>
        <dbReference type="ARBA" id="ARBA00023274"/>
    </source>
</evidence>
<keyword evidence="5 20" id="KW-0436">Ligase</keyword>
<keyword evidence="21" id="KW-1185">Reference proteome</keyword>
<dbReference type="GO" id="GO:1990904">
    <property type="term" value="C:ribonucleoprotein complex"/>
    <property type="evidence" value="ECO:0007669"/>
    <property type="project" value="UniProtKB-KW"/>
</dbReference>
<dbReference type="Gene3D" id="3.40.50.620">
    <property type="entry name" value="HUPs"/>
    <property type="match status" value="1"/>
</dbReference>
<dbReference type="GO" id="GO:0003735">
    <property type="term" value="F:structural constituent of ribosome"/>
    <property type="evidence" value="ECO:0007669"/>
    <property type="project" value="InterPro"/>
</dbReference>
<dbReference type="SUPFAM" id="SSF52374">
    <property type="entry name" value="Nucleotidylyl transferase"/>
    <property type="match status" value="1"/>
</dbReference>
<dbReference type="Proteomes" id="UP000078559">
    <property type="component" value="Chromosome 1"/>
</dbReference>
<keyword evidence="17" id="KW-0175">Coiled coil</keyword>
<dbReference type="NCBIfam" id="TIGR00233">
    <property type="entry name" value="trpS"/>
    <property type="match status" value="1"/>
</dbReference>
<feature type="region of interest" description="Disordered" evidence="18">
    <location>
        <begin position="315"/>
        <end position="343"/>
    </location>
</feature>
<keyword evidence="8" id="KW-0648">Protein biosynthesis</keyword>
<dbReference type="InterPro" id="IPR001412">
    <property type="entry name" value="aa-tRNA-synth_I_CS"/>
</dbReference>
<dbReference type="FunFam" id="3.30.70.600:FF:000003">
    <property type="entry name" value="30S ribosomal protein S10"/>
    <property type="match status" value="1"/>
</dbReference>
<evidence type="ECO:0000256" key="1">
    <source>
        <dbReference type="ARBA" id="ARBA00004305"/>
    </source>
</evidence>
<feature type="coiled-coil region" evidence="17">
    <location>
        <begin position="209"/>
        <end position="246"/>
    </location>
</feature>
<evidence type="ECO:0000313" key="20">
    <source>
        <dbReference type="EMBL" id="KUI64930.1"/>
    </source>
</evidence>
<dbReference type="PANTHER" id="PTHR43766:SF1">
    <property type="entry name" value="TRYPTOPHAN--TRNA LIGASE, MITOCHONDRIAL"/>
    <property type="match status" value="1"/>
</dbReference>
<evidence type="ECO:0000256" key="4">
    <source>
        <dbReference type="ARBA" id="ARBA00013161"/>
    </source>
</evidence>
<dbReference type="InterPro" id="IPR050203">
    <property type="entry name" value="Trp-tRNA_synthetase"/>
</dbReference>
<evidence type="ECO:0000259" key="19">
    <source>
        <dbReference type="SMART" id="SM01403"/>
    </source>
</evidence>
<comment type="similarity">
    <text evidence="3">Belongs to the universal ribosomal protein uS10 family.</text>
</comment>
<evidence type="ECO:0000256" key="15">
    <source>
        <dbReference type="ARBA" id="ARBA00069760"/>
    </source>
</evidence>
<dbReference type="EMBL" id="CM003098">
    <property type="protein sequence ID" value="KUI64930.1"/>
    <property type="molecule type" value="Genomic_DNA"/>
</dbReference>
<evidence type="ECO:0000256" key="8">
    <source>
        <dbReference type="ARBA" id="ARBA00022917"/>
    </source>
</evidence>
<evidence type="ECO:0000256" key="16">
    <source>
        <dbReference type="ARBA" id="ARBA00078476"/>
    </source>
</evidence>
<dbReference type="GO" id="GO:0070183">
    <property type="term" value="P:mitochondrial tryptophanyl-tRNA aminoacylation"/>
    <property type="evidence" value="ECO:0007669"/>
    <property type="project" value="TreeGrafter"/>
</dbReference>
<gene>
    <name evidence="20" type="ORF">VM1G_00942</name>
</gene>
<evidence type="ECO:0000256" key="14">
    <source>
        <dbReference type="ARBA" id="ARBA00042916"/>
    </source>
</evidence>
<dbReference type="InterPro" id="IPR002306">
    <property type="entry name" value="Trp-tRNA-ligase"/>
</dbReference>
<feature type="region of interest" description="Disordered" evidence="18">
    <location>
        <begin position="31"/>
        <end position="78"/>
    </location>
</feature>
<keyword evidence="10" id="KW-0030">Aminoacyl-tRNA synthetase</keyword>
<accession>A0A194VM69</accession>
<dbReference type="SMART" id="SM01403">
    <property type="entry name" value="Ribosomal_S10"/>
    <property type="match status" value="1"/>
</dbReference>
<dbReference type="PRINTS" id="PR01039">
    <property type="entry name" value="TRNASYNTHTRP"/>
</dbReference>
<feature type="compositionally biased region" description="Polar residues" evidence="18">
    <location>
        <begin position="34"/>
        <end position="60"/>
    </location>
</feature>
<dbReference type="GO" id="GO:0005524">
    <property type="term" value="F:ATP binding"/>
    <property type="evidence" value="ECO:0007669"/>
    <property type="project" value="UniProtKB-KW"/>
</dbReference>
<evidence type="ECO:0000256" key="13">
    <source>
        <dbReference type="ARBA" id="ARBA00035261"/>
    </source>
</evidence>
<dbReference type="Pfam" id="PF00338">
    <property type="entry name" value="Ribosomal_S10"/>
    <property type="match status" value="1"/>
</dbReference>
<keyword evidence="6" id="KW-0547">Nucleotide-binding</keyword>
<dbReference type="FunFam" id="1.10.240.10:FF:000002">
    <property type="entry name" value="Tryptophan--tRNA ligase"/>
    <property type="match status" value="1"/>
</dbReference>
<dbReference type="InterPro" id="IPR002305">
    <property type="entry name" value="aa-tRNA-synth_Ic"/>
</dbReference>
<evidence type="ECO:0000256" key="18">
    <source>
        <dbReference type="SAM" id="MobiDB-lite"/>
    </source>
</evidence>
<organism evidence="20 21">
    <name type="scientific">Cytospora mali</name>
    <name type="common">Apple Valsa canker fungus</name>
    <name type="synonym">Valsa mali</name>
    <dbReference type="NCBI Taxonomy" id="578113"/>
    <lineage>
        <taxon>Eukaryota</taxon>
        <taxon>Fungi</taxon>
        <taxon>Dikarya</taxon>
        <taxon>Ascomycota</taxon>
        <taxon>Pezizomycotina</taxon>
        <taxon>Sordariomycetes</taxon>
        <taxon>Sordariomycetidae</taxon>
        <taxon>Diaporthales</taxon>
        <taxon>Cytosporaceae</taxon>
        <taxon>Cytospora</taxon>
    </lineage>
</organism>
<dbReference type="InterPro" id="IPR027486">
    <property type="entry name" value="Ribosomal_uS10_dom"/>
</dbReference>
<dbReference type="HAMAP" id="MF_00508">
    <property type="entry name" value="Ribosomal_uS10"/>
    <property type="match status" value="1"/>
</dbReference>
<dbReference type="AlphaFoldDB" id="A0A194VM69"/>
<protein>
    <recommendedName>
        <fullName evidence="13">Small ribosomal subunit protein uS10m</fullName>
        <ecNumber evidence="4">6.1.1.2</ecNumber>
    </recommendedName>
    <alternativeName>
        <fullName evidence="14">37S ribosomal protein S10, mitochondrial</fullName>
    </alternativeName>
    <alternativeName>
        <fullName evidence="16">Mitochondrial ribosomal small subunit protein 10</fullName>
    </alternativeName>
    <alternativeName>
        <fullName evidence="15">Tryptophan--tRNA ligase, mitochondrial</fullName>
    </alternativeName>
    <alternativeName>
        <fullName evidence="12">Tryptophanyl-tRNA synthetase</fullName>
    </alternativeName>
</protein>
<dbReference type="Pfam" id="PF00579">
    <property type="entry name" value="tRNA-synt_1b"/>
    <property type="match status" value="1"/>
</dbReference>
<dbReference type="GO" id="GO:0004830">
    <property type="term" value="F:tryptophan-tRNA ligase activity"/>
    <property type="evidence" value="ECO:0007669"/>
    <property type="project" value="UniProtKB-EC"/>
</dbReference>
<dbReference type="InterPro" id="IPR014729">
    <property type="entry name" value="Rossmann-like_a/b/a_fold"/>
</dbReference>
<keyword evidence="7" id="KW-0067">ATP-binding</keyword>
<comment type="similarity">
    <text evidence="2">Belongs to the class-I aminoacyl-tRNA synthetase family.</text>
</comment>
<dbReference type="CDD" id="cd00806">
    <property type="entry name" value="TrpRS_core"/>
    <property type="match status" value="1"/>
</dbReference>
<dbReference type="InterPro" id="IPR001848">
    <property type="entry name" value="Ribosomal_uS10"/>
</dbReference>
<sequence>MNAPPVLRPLRAILQRRLQLVPSRPIRTPYYIRATQNRPQLRYNSSTPPDQPSKPEQATAESAKDQAPDAQTSESPAETIQEINPETHLEPPERAEAAQGDLKIHQAEPTENEIDIPGDVITNFEVPEAAGLRQRLDNIFIKSALQQVAAASAEVQAGIEEVVARQIEAHEAIEASAGAEVAEAVEALADAKILADFAAGYAAGTAEASVTEEQEVEELREAREAAESQESEAVKAAEELRETEEIGVEEVGVSQDEVFTATEAQDIVNEGIAKKIESEEAPAEAVQARVNSLASVLEEELEKSKRETLSAVAEAELERRTEDDAAQLVETREEDDDVPEEPSRLPRNVQAFYLQPLRRQAQYGIPSCNLQLRSYSARPLESFCDFALRAAYYLGLPAFGPTPLPKIIERWTVPKASFIFKKSQENFERITRRRLIQIRDGHPQTVQIWLAFLQKHQQAGVGMKANVWEFSSLDVAKEMDEAYEQAKPLIDDKLRLLGQDKEFATVEKVDEILTTQRYKLANQRRAATTTTTTATATATATSSNYTANPKVVFSGIQPTGIPHLGNYLGALSQWVRLQNEAAPDTKLLYSVVDLHAITVPQKAAELRAWRREMLAALLAVGLDPERSTISYQSSCPAHSELMWILSCTASMGYLNRMTQWKSKLSLSSDTSALDDRAKSALKLGLFSYPVLQAADILVHRATHVPVGEDQRQHLEFARECAAGFNHTYGAAVLVPPETMLSPARRVMSLTDPTKKMSKSDANPASRVLITDEPAHMRKKIMRSLTDLQSDRVTYEPEARPGVSNLLEILSILSGENSTPEETAEGFAGAQNPLKALKERTAEAVVRSMGDIRERYLELLGRDGGRWLDDVEAKGAEKARANAEVTMKLVKEAVGL</sequence>
<dbReference type="Gene3D" id="1.10.240.10">
    <property type="entry name" value="Tyrosyl-Transfer RNA Synthetase"/>
    <property type="match status" value="1"/>
</dbReference>
<feature type="compositionally biased region" description="Polar residues" evidence="18">
    <location>
        <begin position="69"/>
        <end position="78"/>
    </location>
</feature>